<dbReference type="Gene3D" id="1.10.1200.10">
    <property type="entry name" value="ACP-like"/>
    <property type="match status" value="1"/>
</dbReference>
<dbReference type="Proteomes" id="UP000237423">
    <property type="component" value="Unassembled WGS sequence"/>
</dbReference>
<organism evidence="2 3">
    <name type="scientific">Methylovulum psychrotolerans</name>
    <dbReference type="NCBI Taxonomy" id="1704499"/>
    <lineage>
        <taxon>Bacteria</taxon>
        <taxon>Pseudomonadati</taxon>
        <taxon>Pseudomonadota</taxon>
        <taxon>Gammaproteobacteria</taxon>
        <taxon>Methylococcales</taxon>
        <taxon>Methylococcaceae</taxon>
        <taxon>Methylovulum</taxon>
    </lineage>
</organism>
<dbReference type="NCBIfam" id="NF003757">
    <property type="entry name" value="PRK05350.1"/>
    <property type="match status" value="1"/>
</dbReference>
<dbReference type="RefSeq" id="WP_103975656.1">
    <property type="nucleotide sequence ID" value="NZ_PGFZ01000016.1"/>
</dbReference>
<comment type="caution">
    <text evidence="2">The sequence shown here is derived from an EMBL/GenBank/DDBJ whole genome shotgun (WGS) entry which is preliminary data.</text>
</comment>
<gene>
    <name evidence="2" type="primary">acpP_1</name>
    <name evidence="2" type="ORF">AADEFJLK_04191</name>
</gene>
<sequence length="82" mass="9564">MKDRDEILGVINKIMLEMFEIEAEQVTLDARLYEDLDFDSIDAVDMIVKLKEITQRELKLEDFKAARTVGDVVESIFRIMNP</sequence>
<dbReference type="SUPFAM" id="SSF47336">
    <property type="entry name" value="ACP-like"/>
    <property type="match status" value="1"/>
</dbReference>
<dbReference type="PROSITE" id="PS50075">
    <property type="entry name" value="CARRIER"/>
    <property type="match status" value="1"/>
</dbReference>
<proteinExistence type="predicted"/>
<evidence type="ECO:0000313" key="2">
    <source>
        <dbReference type="EMBL" id="POZ50067.1"/>
    </source>
</evidence>
<dbReference type="Pfam" id="PF00550">
    <property type="entry name" value="PP-binding"/>
    <property type="match status" value="1"/>
</dbReference>
<evidence type="ECO:0000313" key="3">
    <source>
        <dbReference type="Proteomes" id="UP000237423"/>
    </source>
</evidence>
<reference evidence="2 3" key="1">
    <citation type="submission" date="2017-11" db="EMBL/GenBank/DDBJ databases">
        <title>Draft Genome Sequence of Methylobacter psychrotolerans Sph1T, an Obligate Methanotroph from Low-Temperature Environments.</title>
        <authorList>
            <person name="Oshkin I.Y."/>
            <person name="Miroshnikov K."/>
            <person name="Belova S.E."/>
            <person name="Korzhenkov A."/>
            <person name="Toshchakov S.V."/>
            <person name="Dedysh S.N."/>
        </authorList>
    </citation>
    <scope>NUCLEOTIDE SEQUENCE [LARGE SCALE GENOMIC DNA]</scope>
    <source>
        <strain evidence="2 3">Sph1</strain>
    </source>
</reference>
<dbReference type="InterPro" id="IPR036736">
    <property type="entry name" value="ACP-like_sf"/>
</dbReference>
<protein>
    <submittedName>
        <fullName evidence="2">Acyl carrier protein</fullName>
    </submittedName>
</protein>
<feature type="domain" description="Carrier" evidence="1">
    <location>
        <begin position="2"/>
        <end position="80"/>
    </location>
</feature>
<dbReference type="EMBL" id="PGFZ01000016">
    <property type="protein sequence ID" value="POZ50067.1"/>
    <property type="molecule type" value="Genomic_DNA"/>
</dbReference>
<dbReference type="InterPro" id="IPR009081">
    <property type="entry name" value="PP-bd_ACP"/>
</dbReference>
<dbReference type="AlphaFoldDB" id="A0A2S5CH29"/>
<accession>A0A2S5CH29</accession>
<evidence type="ECO:0000259" key="1">
    <source>
        <dbReference type="PROSITE" id="PS50075"/>
    </source>
</evidence>
<name>A0A2S5CH29_9GAMM</name>